<dbReference type="OrthoDB" id="5516291at2"/>
<reference evidence="1 2" key="1">
    <citation type="submission" date="2012-06" db="EMBL/GenBank/DDBJ databases">
        <title>Finished plasmid 1 of genome of Chroococcidiopsis thermalis PCC 7203.</title>
        <authorList>
            <consortium name="US DOE Joint Genome Institute"/>
            <person name="Gugger M."/>
            <person name="Coursin T."/>
            <person name="Rippka R."/>
            <person name="Tandeau De Marsac N."/>
            <person name="Huntemann M."/>
            <person name="Wei C.-L."/>
            <person name="Han J."/>
            <person name="Detter J.C."/>
            <person name="Han C."/>
            <person name="Tapia R."/>
            <person name="Davenport K."/>
            <person name="Daligault H."/>
            <person name="Erkkila T."/>
            <person name="Gu W."/>
            <person name="Munk A.C.C."/>
            <person name="Teshima H."/>
            <person name="Xu Y."/>
            <person name="Chain P."/>
            <person name="Chen A."/>
            <person name="Krypides N."/>
            <person name="Mavromatis K."/>
            <person name="Markowitz V."/>
            <person name="Szeto E."/>
            <person name="Ivanova N."/>
            <person name="Mikhailova N."/>
            <person name="Ovchinnikova G."/>
            <person name="Pagani I."/>
            <person name="Pati A."/>
            <person name="Goodwin L."/>
            <person name="Peters L."/>
            <person name="Pitluck S."/>
            <person name="Woyke T."/>
            <person name="Kerfeld C."/>
        </authorList>
    </citation>
    <scope>NUCLEOTIDE SEQUENCE [LARGE SCALE GENOMIC DNA]</scope>
    <source>
        <strain evidence="1 2">PCC 7203</strain>
        <plasmid evidence="1 2">pCHRO.01</plasmid>
    </source>
</reference>
<geneLocation type="plasmid" evidence="1 2">
    <name>pCHRO.01</name>
</geneLocation>
<proteinExistence type="predicted"/>
<evidence type="ECO:0000313" key="1">
    <source>
        <dbReference type="EMBL" id="AFY91210.1"/>
    </source>
</evidence>
<dbReference type="PATRIC" id="fig|251229.3.peg.6861"/>
<dbReference type="EMBL" id="CP003598">
    <property type="protein sequence ID" value="AFY91210.1"/>
    <property type="molecule type" value="Genomic_DNA"/>
</dbReference>
<evidence type="ECO:0000313" key="2">
    <source>
        <dbReference type="Proteomes" id="UP000010384"/>
    </source>
</evidence>
<dbReference type="KEGG" id="cthe:Chro_5873"/>
<protein>
    <submittedName>
        <fullName evidence="1">Uncharacterized protein</fullName>
    </submittedName>
</protein>
<dbReference type="Proteomes" id="UP000010384">
    <property type="component" value="Plasmid pCHRO.01"/>
</dbReference>
<sequence>MNIYVETNFVLELTFEQEQSASCEQILQTCEAGQGHLIIENLGLKPRPSRTAFLDLGYIF</sequence>
<name>K9U8Q1_CHRTP</name>
<dbReference type="HOGENOM" id="CLU_2932902_0_0_3"/>
<dbReference type="InParanoid" id="K9U8Q1"/>
<dbReference type="AlphaFoldDB" id="K9U8Q1"/>
<gene>
    <name evidence="1" type="ORF">Chro_5873</name>
</gene>
<keyword evidence="1" id="KW-0614">Plasmid</keyword>
<accession>K9U8Q1</accession>
<organism evidence="1 2">
    <name type="scientific">Chroococcidiopsis thermalis (strain PCC 7203)</name>
    <dbReference type="NCBI Taxonomy" id="251229"/>
    <lineage>
        <taxon>Bacteria</taxon>
        <taxon>Bacillati</taxon>
        <taxon>Cyanobacteriota</taxon>
        <taxon>Cyanophyceae</taxon>
        <taxon>Chroococcidiopsidales</taxon>
        <taxon>Chroococcidiopsidaceae</taxon>
        <taxon>Chroococcidiopsis</taxon>
    </lineage>
</organism>
<keyword evidence="2" id="KW-1185">Reference proteome</keyword>